<gene>
    <name evidence="9" type="ordered locus">Desaci_1780</name>
</gene>
<proteinExistence type="inferred from homology"/>
<keyword evidence="5 7" id="KW-1133">Transmembrane helix</keyword>
<sequence>MQLILSCNMRRFNSDKILGYGGFALNQKKQPSPWGIWWIALGAAMWGLDGVFIVTLLHYVTSSQIVWMEHVLLFLFAFPVLIRKRRELTNLKLNDWLAVIFIGWGGSALASILFTAGFTYGNPNVVLILQKLQPIFAVLLAAVILKERLRKNYWKLLISALIGAYLLTFGLHIPSTSGNTSQLIGSLFAIGAAALWGGSTVMGKHLAGKVSFTTLTALRFAVALPLLTVIVLAQHPNWQIIGKALSIAPVWANLLFQTLVPSLMSLLLYYHGLDGVKASHATIAELAFPASGLLLNWLVLHQTINLGQWLGFAIVWLAVLQLSRMSSEPDALAPSLEASSSQQADLASK</sequence>
<evidence type="ECO:0000256" key="1">
    <source>
        <dbReference type="ARBA" id="ARBA00004651"/>
    </source>
</evidence>
<dbReference type="KEGG" id="dai:Desaci_1780"/>
<dbReference type="Pfam" id="PF00892">
    <property type="entry name" value="EamA"/>
    <property type="match status" value="2"/>
</dbReference>
<dbReference type="STRING" id="646529.Desaci_1780"/>
<dbReference type="HOGENOM" id="CLU_063026_0_0_9"/>
<feature type="transmembrane region" description="Helical" evidence="7">
    <location>
        <begin position="247"/>
        <end position="270"/>
    </location>
</feature>
<feature type="transmembrane region" description="Helical" evidence="7">
    <location>
        <begin position="152"/>
        <end position="171"/>
    </location>
</feature>
<feature type="domain" description="EamA" evidence="8">
    <location>
        <begin position="34"/>
        <end position="168"/>
    </location>
</feature>
<feature type="transmembrane region" description="Helical" evidence="7">
    <location>
        <begin position="36"/>
        <end position="59"/>
    </location>
</feature>
<evidence type="ECO:0000256" key="3">
    <source>
        <dbReference type="ARBA" id="ARBA00022475"/>
    </source>
</evidence>
<dbReference type="InterPro" id="IPR037185">
    <property type="entry name" value="EmrE-like"/>
</dbReference>
<dbReference type="AlphaFoldDB" id="I4D4P3"/>
<feature type="domain" description="EamA" evidence="8">
    <location>
        <begin position="184"/>
        <end position="321"/>
    </location>
</feature>
<dbReference type="Proteomes" id="UP000002892">
    <property type="component" value="Chromosome"/>
</dbReference>
<evidence type="ECO:0000256" key="5">
    <source>
        <dbReference type="ARBA" id="ARBA00022989"/>
    </source>
</evidence>
<dbReference type="EMBL" id="CP003639">
    <property type="protein sequence ID" value="AFM40767.1"/>
    <property type="molecule type" value="Genomic_DNA"/>
</dbReference>
<keyword evidence="6 7" id="KW-0472">Membrane</keyword>
<feature type="transmembrane region" description="Helical" evidence="7">
    <location>
        <begin position="94"/>
        <end position="119"/>
    </location>
</feature>
<name>I4D4P3_DESAJ</name>
<keyword evidence="10" id="KW-1185">Reference proteome</keyword>
<keyword evidence="4 7" id="KW-0812">Transmembrane</keyword>
<feature type="transmembrane region" description="Helical" evidence="7">
    <location>
        <begin position="65"/>
        <end position="82"/>
    </location>
</feature>
<dbReference type="PANTHER" id="PTHR32322:SF18">
    <property type="entry name" value="S-ADENOSYLMETHIONINE_S-ADENOSYLHOMOCYSTEINE TRANSPORTER"/>
    <property type="match status" value="1"/>
</dbReference>
<dbReference type="InterPro" id="IPR000620">
    <property type="entry name" value="EamA_dom"/>
</dbReference>
<evidence type="ECO:0000256" key="6">
    <source>
        <dbReference type="ARBA" id="ARBA00023136"/>
    </source>
</evidence>
<feature type="transmembrane region" description="Helical" evidence="7">
    <location>
        <begin position="215"/>
        <end position="235"/>
    </location>
</feature>
<dbReference type="SUPFAM" id="SSF103481">
    <property type="entry name" value="Multidrug resistance efflux transporter EmrE"/>
    <property type="match status" value="2"/>
</dbReference>
<evidence type="ECO:0000313" key="9">
    <source>
        <dbReference type="EMBL" id="AFM40767.1"/>
    </source>
</evidence>
<evidence type="ECO:0000256" key="7">
    <source>
        <dbReference type="SAM" id="Phobius"/>
    </source>
</evidence>
<reference evidence="9 10" key="1">
    <citation type="journal article" date="2012" name="J. Bacteriol.">
        <title>Complete genome sequences of Desulfosporosinus orientis DSM765T, Desulfosporosinus youngiae DSM17734T, Desulfosporosinus meridiei DSM13257T, and Desulfosporosinus acidiphilus DSM22704T.</title>
        <authorList>
            <person name="Pester M."/>
            <person name="Brambilla E."/>
            <person name="Alazard D."/>
            <person name="Rattei T."/>
            <person name="Weinmaier T."/>
            <person name="Han J."/>
            <person name="Lucas S."/>
            <person name="Lapidus A."/>
            <person name="Cheng J.F."/>
            <person name="Goodwin L."/>
            <person name="Pitluck S."/>
            <person name="Peters L."/>
            <person name="Ovchinnikova G."/>
            <person name="Teshima H."/>
            <person name="Detter J.C."/>
            <person name="Han C.S."/>
            <person name="Tapia R."/>
            <person name="Land M.L."/>
            <person name="Hauser L."/>
            <person name="Kyrpides N.C."/>
            <person name="Ivanova N.N."/>
            <person name="Pagani I."/>
            <person name="Huntmann M."/>
            <person name="Wei C.L."/>
            <person name="Davenport K.W."/>
            <person name="Daligault H."/>
            <person name="Chain P.S."/>
            <person name="Chen A."/>
            <person name="Mavromatis K."/>
            <person name="Markowitz V."/>
            <person name="Szeto E."/>
            <person name="Mikhailova N."/>
            <person name="Pati A."/>
            <person name="Wagner M."/>
            <person name="Woyke T."/>
            <person name="Ollivier B."/>
            <person name="Klenk H.P."/>
            <person name="Spring S."/>
            <person name="Loy A."/>
        </authorList>
    </citation>
    <scope>NUCLEOTIDE SEQUENCE [LARGE SCALE GENOMIC DNA]</scope>
    <source>
        <strain evidence="10">DSM 22704 / JCM 16185 / SJ4</strain>
    </source>
</reference>
<organism evidence="9 10">
    <name type="scientific">Desulfosporosinus acidiphilus (strain DSM 22704 / JCM 16185 / SJ4)</name>
    <dbReference type="NCBI Taxonomy" id="646529"/>
    <lineage>
        <taxon>Bacteria</taxon>
        <taxon>Bacillati</taxon>
        <taxon>Bacillota</taxon>
        <taxon>Clostridia</taxon>
        <taxon>Eubacteriales</taxon>
        <taxon>Desulfitobacteriaceae</taxon>
        <taxon>Desulfosporosinus</taxon>
    </lineage>
</organism>
<feature type="transmembrane region" description="Helical" evidence="7">
    <location>
        <begin position="125"/>
        <end position="145"/>
    </location>
</feature>
<accession>I4D4P3</accession>
<evidence type="ECO:0000256" key="4">
    <source>
        <dbReference type="ARBA" id="ARBA00022692"/>
    </source>
</evidence>
<comment type="subcellular location">
    <subcellularLocation>
        <location evidence="1">Cell membrane</location>
        <topology evidence="1">Multi-pass membrane protein</topology>
    </subcellularLocation>
</comment>
<feature type="transmembrane region" description="Helical" evidence="7">
    <location>
        <begin position="183"/>
        <end position="203"/>
    </location>
</feature>
<dbReference type="PANTHER" id="PTHR32322">
    <property type="entry name" value="INNER MEMBRANE TRANSPORTER"/>
    <property type="match status" value="1"/>
</dbReference>
<comment type="similarity">
    <text evidence="2">Belongs to the EamA transporter family.</text>
</comment>
<evidence type="ECO:0000259" key="8">
    <source>
        <dbReference type="Pfam" id="PF00892"/>
    </source>
</evidence>
<dbReference type="InterPro" id="IPR050638">
    <property type="entry name" value="AA-Vitamin_Transporters"/>
</dbReference>
<dbReference type="eggNOG" id="COG0697">
    <property type="taxonomic scope" value="Bacteria"/>
</dbReference>
<protein>
    <submittedName>
        <fullName evidence="9">Putative permease, DMT superfamily</fullName>
    </submittedName>
</protein>
<evidence type="ECO:0000256" key="2">
    <source>
        <dbReference type="ARBA" id="ARBA00007362"/>
    </source>
</evidence>
<keyword evidence="3" id="KW-1003">Cell membrane</keyword>
<dbReference type="GO" id="GO:0005886">
    <property type="term" value="C:plasma membrane"/>
    <property type="evidence" value="ECO:0007669"/>
    <property type="project" value="UniProtKB-SubCell"/>
</dbReference>
<evidence type="ECO:0000313" key="10">
    <source>
        <dbReference type="Proteomes" id="UP000002892"/>
    </source>
</evidence>